<evidence type="ECO:0000256" key="1">
    <source>
        <dbReference type="SAM" id="MobiDB-lite"/>
    </source>
</evidence>
<keyword evidence="3" id="KW-1185">Reference proteome</keyword>
<accession>A0A835ER37</accession>
<sequence>MRLKSVNSSKVPKEVPPSTGPWSTKLLQHAGKLKLFEDDPTLRRSCRKIAHNKGFKGLSCADRKYIACGSDPPIISTFIIKTLCATFCNVDPEKLTDLALLKKKKASTPGGKKPILKKKTKEDDDRIPKKKSKK</sequence>
<dbReference type="Proteomes" id="UP000636709">
    <property type="component" value="Unassembled WGS sequence"/>
</dbReference>
<comment type="caution">
    <text evidence="2">The sequence shown here is derived from an EMBL/GenBank/DDBJ whole genome shotgun (WGS) entry which is preliminary data.</text>
</comment>
<dbReference type="AlphaFoldDB" id="A0A835ER37"/>
<proteinExistence type="predicted"/>
<feature type="compositionally biased region" description="Polar residues" evidence="1">
    <location>
        <begin position="1"/>
        <end position="10"/>
    </location>
</feature>
<feature type="region of interest" description="Disordered" evidence="1">
    <location>
        <begin position="103"/>
        <end position="134"/>
    </location>
</feature>
<feature type="region of interest" description="Disordered" evidence="1">
    <location>
        <begin position="1"/>
        <end position="22"/>
    </location>
</feature>
<organism evidence="2 3">
    <name type="scientific">Digitaria exilis</name>
    <dbReference type="NCBI Taxonomy" id="1010633"/>
    <lineage>
        <taxon>Eukaryota</taxon>
        <taxon>Viridiplantae</taxon>
        <taxon>Streptophyta</taxon>
        <taxon>Embryophyta</taxon>
        <taxon>Tracheophyta</taxon>
        <taxon>Spermatophyta</taxon>
        <taxon>Magnoliopsida</taxon>
        <taxon>Liliopsida</taxon>
        <taxon>Poales</taxon>
        <taxon>Poaceae</taxon>
        <taxon>PACMAD clade</taxon>
        <taxon>Panicoideae</taxon>
        <taxon>Panicodae</taxon>
        <taxon>Paniceae</taxon>
        <taxon>Anthephorinae</taxon>
        <taxon>Digitaria</taxon>
    </lineage>
</organism>
<evidence type="ECO:0000313" key="3">
    <source>
        <dbReference type="Proteomes" id="UP000636709"/>
    </source>
</evidence>
<dbReference type="PANTHER" id="PTHR33075">
    <property type="entry name" value="OS02G0499800 PROTEIN"/>
    <property type="match status" value="1"/>
</dbReference>
<reference evidence="2" key="1">
    <citation type="submission" date="2020-07" db="EMBL/GenBank/DDBJ databases">
        <title>Genome sequence and genetic diversity analysis of an under-domesticated orphan crop, white fonio (Digitaria exilis).</title>
        <authorList>
            <person name="Bennetzen J.L."/>
            <person name="Chen S."/>
            <person name="Ma X."/>
            <person name="Wang X."/>
            <person name="Yssel A.E.J."/>
            <person name="Chaluvadi S.R."/>
            <person name="Johnson M."/>
            <person name="Gangashetty P."/>
            <person name="Hamidou F."/>
            <person name="Sanogo M.D."/>
            <person name="Zwaenepoel A."/>
            <person name="Wallace J."/>
            <person name="Van De Peer Y."/>
            <person name="Van Deynze A."/>
        </authorList>
    </citation>
    <scope>NUCLEOTIDE SEQUENCE</scope>
    <source>
        <tissue evidence="2">Leaves</tissue>
    </source>
</reference>
<evidence type="ECO:0000313" key="2">
    <source>
        <dbReference type="EMBL" id="KAF8701304.1"/>
    </source>
</evidence>
<name>A0A835ER37_9POAL</name>
<dbReference type="EMBL" id="JACEFO010001809">
    <property type="protein sequence ID" value="KAF8701304.1"/>
    <property type="molecule type" value="Genomic_DNA"/>
</dbReference>
<protein>
    <submittedName>
        <fullName evidence="2">Uncharacterized protein</fullName>
    </submittedName>
</protein>
<gene>
    <name evidence="2" type="ORF">HU200_033633</name>
</gene>